<dbReference type="InterPro" id="IPR058625">
    <property type="entry name" value="MdtA-like_BSH"/>
</dbReference>
<dbReference type="PANTHER" id="PTHR30469:SF38">
    <property type="entry name" value="HLYD FAMILY SECRETION PROTEIN"/>
    <property type="match status" value="1"/>
</dbReference>
<evidence type="ECO:0000256" key="3">
    <source>
        <dbReference type="ARBA" id="ARBA00022448"/>
    </source>
</evidence>
<evidence type="ECO:0000256" key="4">
    <source>
        <dbReference type="SAM" id="Coils"/>
    </source>
</evidence>
<dbReference type="Proteomes" id="UP001606210">
    <property type="component" value="Unassembled WGS sequence"/>
</dbReference>
<evidence type="ECO:0000259" key="6">
    <source>
        <dbReference type="Pfam" id="PF25917"/>
    </source>
</evidence>
<gene>
    <name evidence="9" type="ORF">ACG00Y_05030</name>
</gene>
<evidence type="ECO:0000313" key="10">
    <source>
        <dbReference type="Proteomes" id="UP001606210"/>
    </source>
</evidence>
<keyword evidence="10" id="KW-1185">Reference proteome</keyword>
<accession>A0ABW7EY14</accession>
<dbReference type="InterPro" id="IPR058627">
    <property type="entry name" value="MdtA-like_C"/>
</dbReference>
<dbReference type="RefSeq" id="WP_394476566.1">
    <property type="nucleotide sequence ID" value="NZ_JBIGHV010000002.1"/>
</dbReference>
<feature type="domain" description="Multidrug resistance protein MdtA-like C-terminal permuted SH3" evidence="8">
    <location>
        <begin position="332"/>
        <end position="392"/>
    </location>
</feature>
<proteinExistence type="inferred from homology"/>
<dbReference type="Pfam" id="PF25967">
    <property type="entry name" value="RND-MFP_C"/>
    <property type="match status" value="1"/>
</dbReference>
<feature type="domain" description="CusB-like beta-barrel" evidence="7">
    <location>
        <begin position="246"/>
        <end position="319"/>
    </location>
</feature>
<dbReference type="NCBIfam" id="TIGR01730">
    <property type="entry name" value="RND_mfp"/>
    <property type="match status" value="1"/>
</dbReference>
<keyword evidence="4" id="KW-0175">Coiled coil</keyword>
<reference evidence="9 10" key="1">
    <citation type="submission" date="2024-08" db="EMBL/GenBank/DDBJ databases">
        <authorList>
            <person name="Lu H."/>
        </authorList>
    </citation>
    <scope>NUCLEOTIDE SEQUENCE [LARGE SCALE GENOMIC DNA]</scope>
    <source>
        <strain evidence="9 10">LYH14W</strain>
    </source>
</reference>
<keyword evidence="5" id="KW-1133">Transmembrane helix</keyword>
<dbReference type="Gene3D" id="2.40.420.20">
    <property type="match status" value="1"/>
</dbReference>
<evidence type="ECO:0000256" key="5">
    <source>
        <dbReference type="SAM" id="Phobius"/>
    </source>
</evidence>
<evidence type="ECO:0000259" key="7">
    <source>
        <dbReference type="Pfam" id="PF25954"/>
    </source>
</evidence>
<dbReference type="Pfam" id="PF25917">
    <property type="entry name" value="BSH_RND"/>
    <property type="match status" value="1"/>
</dbReference>
<dbReference type="EMBL" id="JBIGHV010000002">
    <property type="protein sequence ID" value="MFG6429262.1"/>
    <property type="molecule type" value="Genomic_DNA"/>
</dbReference>
<keyword evidence="3" id="KW-0813">Transport</keyword>
<comment type="similarity">
    <text evidence="2">Belongs to the membrane fusion protein (MFP) (TC 8.A.1) family.</text>
</comment>
<evidence type="ECO:0000259" key="8">
    <source>
        <dbReference type="Pfam" id="PF25967"/>
    </source>
</evidence>
<name>A0ABW7EY14_9BURK</name>
<feature type="transmembrane region" description="Helical" evidence="5">
    <location>
        <begin position="18"/>
        <end position="40"/>
    </location>
</feature>
<dbReference type="Gene3D" id="1.10.287.470">
    <property type="entry name" value="Helix hairpin bin"/>
    <property type="match status" value="1"/>
</dbReference>
<keyword evidence="5" id="KW-0472">Membrane</keyword>
<dbReference type="Gene3D" id="2.40.50.100">
    <property type="match status" value="1"/>
</dbReference>
<dbReference type="InterPro" id="IPR058792">
    <property type="entry name" value="Beta-barrel_RND_2"/>
</dbReference>
<protein>
    <submittedName>
        <fullName evidence="9">Efflux RND transporter periplasmic adaptor subunit</fullName>
    </submittedName>
</protein>
<sequence>MRIDGAQRDEHGGGPPKWLWGVAAGLVVVALAGSAAWWFVAGNKPVAVQTATARANGQGARSDAVLQATGYVTARRMATVSAQMTGTLTEVLIDEGFKVKKGQVLARLDDTGLRASMAAAQAQVRTAEANLGQLQAQLEQAQANERRQIELAASGMTTHQSREQAATAVKSYAAQLEAARRQIEAAQAQARQTQVNFDYATVRAPFDGVVTARAAQVGEIISPLSAGGGFTRTGVGTIVDMDSLEVSVDVNEAYIAQVKADMPCEAVLDAYPDWKIPAHVVAVIPSADRGKATVKVRVALEQKDERVVPDMGVRVSFLAAKPQAEAKPVPGVLVPPDAIRMEDGLEPAKGNAVVYVAADGKAQRRLVKLGDEIGKFRLVIEGVKSGETVVVSPPAELKDGSNIVNKE</sequence>
<feature type="domain" description="Multidrug resistance protein MdtA-like barrel-sandwich hybrid" evidence="6">
    <location>
        <begin position="76"/>
        <end position="222"/>
    </location>
</feature>
<dbReference type="Gene3D" id="2.40.30.170">
    <property type="match status" value="1"/>
</dbReference>
<keyword evidence="5" id="KW-0812">Transmembrane</keyword>
<evidence type="ECO:0000256" key="2">
    <source>
        <dbReference type="ARBA" id="ARBA00009477"/>
    </source>
</evidence>
<evidence type="ECO:0000313" key="9">
    <source>
        <dbReference type="EMBL" id="MFG6429262.1"/>
    </source>
</evidence>
<comment type="subcellular location">
    <subcellularLocation>
        <location evidence="1">Cell envelope</location>
    </subcellularLocation>
</comment>
<feature type="coiled-coil region" evidence="4">
    <location>
        <begin position="117"/>
        <end position="196"/>
    </location>
</feature>
<dbReference type="Pfam" id="PF25954">
    <property type="entry name" value="Beta-barrel_RND_2"/>
    <property type="match status" value="1"/>
</dbReference>
<dbReference type="InterPro" id="IPR006143">
    <property type="entry name" value="RND_pump_MFP"/>
</dbReference>
<dbReference type="SUPFAM" id="SSF111369">
    <property type="entry name" value="HlyD-like secretion proteins"/>
    <property type="match status" value="1"/>
</dbReference>
<organism evidence="9 10">
    <name type="scientific">Pelomonas parva</name>
    <dbReference type="NCBI Taxonomy" id="3299032"/>
    <lineage>
        <taxon>Bacteria</taxon>
        <taxon>Pseudomonadati</taxon>
        <taxon>Pseudomonadota</taxon>
        <taxon>Betaproteobacteria</taxon>
        <taxon>Burkholderiales</taxon>
        <taxon>Sphaerotilaceae</taxon>
        <taxon>Roseateles</taxon>
    </lineage>
</organism>
<comment type="caution">
    <text evidence="9">The sequence shown here is derived from an EMBL/GenBank/DDBJ whole genome shotgun (WGS) entry which is preliminary data.</text>
</comment>
<dbReference type="PANTHER" id="PTHR30469">
    <property type="entry name" value="MULTIDRUG RESISTANCE PROTEIN MDTA"/>
    <property type="match status" value="1"/>
</dbReference>
<evidence type="ECO:0000256" key="1">
    <source>
        <dbReference type="ARBA" id="ARBA00004196"/>
    </source>
</evidence>